<dbReference type="SUPFAM" id="SSF55729">
    <property type="entry name" value="Acyl-CoA N-acyltransferases (Nat)"/>
    <property type="match status" value="1"/>
</dbReference>
<dbReference type="VEuPathDB" id="VectorBase:BGLB017080"/>
<sequence>MSLADDDLVIRKARAQDYDAIVRNGDVYGGKDYLPALYPRAVTDPDFYPIVAEVKGEIVGFMMERVIDGGLSIITMAGRTVPAYRNKGVMHKMGLELLKDRPGRCPAIQYLYSAVRDKVAGRAADDLRLDGYVEILRKPITSWVYHLKDLCSINSTVTEGLPPVIALEYEDLKALFAMQDIVERLFPLKRLFNNYIGYRCLECNIRHLLDLNKEVCITTKFSSWTPDTKGSTLPTPESTNPEPEKSENNVSITETNIAANKSPGETSGSIIMSALRGIDVVTFSEWFMAEAGLVYVVDVYARDGHSEASLQAHIARHLRHLLQLNLCDQGVFVVSLTNNVSEEKVRALLKRHGIVEPLPETEKWKALHEKKLETWSDSKL</sequence>
<evidence type="ECO:0000259" key="2">
    <source>
        <dbReference type="PROSITE" id="PS51186"/>
    </source>
</evidence>
<dbReference type="EnsemblMetazoa" id="BGLB017080-RA">
    <property type="protein sequence ID" value="BGLB017080-PA"/>
    <property type="gene ID" value="BGLB017080"/>
</dbReference>
<dbReference type="Proteomes" id="UP000076420">
    <property type="component" value="Unassembled WGS sequence"/>
</dbReference>
<evidence type="ECO:0000256" key="1">
    <source>
        <dbReference type="SAM" id="MobiDB-lite"/>
    </source>
</evidence>
<accession>A0A2C9KAV5</accession>
<dbReference type="AlphaFoldDB" id="A0A2C9KAV5"/>
<dbReference type="PROSITE" id="PS51186">
    <property type="entry name" value="GNAT"/>
    <property type="match status" value="1"/>
</dbReference>
<dbReference type="OrthoDB" id="6086192at2759"/>
<organism evidence="3 4">
    <name type="scientific">Biomphalaria glabrata</name>
    <name type="common">Bloodfluke planorb</name>
    <name type="synonym">Freshwater snail</name>
    <dbReference type="NCBI Taxonomy" id="6526"/>
    <lineage>
        <taxon>Eukaryota</taxon>
        <taxon>Metazoa</taxon>
        <taxon>Spiralia</taxon>
        <taxon>Lophotrochozoa</taxon>
        <taxon>Mollusca</taxon>
        <taxon>Gastropoda</taxon>
        <taxon>Heterobranchia</taxon>
        <taxon>Euthyneura</taxon>
        <taxon>Panpulmonata</taxon>
        <taxon>Hygrophila</taxon>
        <taxon>Lymnaeoidea</taxon>
        <taxon>Planorbidae</taxon>
        <taxon>Biomphalaria</taxon>
    </lineage>
</organism>
<dbReference type="InterPro" id="IPR016181">
    <property type="entry name" value="Acyl_CoA_acyltransferase"/>
</dbReference>
<feature type="region of interest" description="Disordered" evidence="1">
    <location>
        <begin position="226"/>
        <end position="252"/>
    </location>
</feature>
<proteinExistence type="predicted"/>
<dbReference type="EnsemblMetazoa" id="BGLB017080-RB">
    <property type="protein sequence ID" value="BGLB017080-PB"/>
    <property type="gene ID" value="BGLB017080"/>
</dbReference>
<dbReference type="VEuPathDB" id="VectorBase:BGLAX_040290"/>
<gene>
    <name evidence="3" type="primary">106053903</name>
</gene>
<protein>
    <recommendedName>
        <fullName evidence="2">N-acetyltransferase domain-containing protein</fullName>
    </recommendedName>
</protein>
<dbReference type="GO" id="GO:0016747">
    <property type="term" value="F:acyltransferase activity, transferring groups other than amino-acyl groups"/>
    <property type="evidence" value="ECO:0007669"/>
    <property type="project" value="InterPro"/>
</dbReference>
<evidence type="ECO:0000313" key="4">
    <source>
        <dbReference type="Proteomes" id="UP000076420"/>
    </source>
</evidence>
<dbReference type="KEGG" id="bgt:106053903"/>
<feature type="domain" description="N-acetyltransferase" evidence="2">
    <location>
        <begin position="8"/>
        <end position="151"/>
    </location>
</feature>
<reference evidence="3" key="1">
    <citation type="submission" date="2020-05" db="UniProtKB">
        <authorList>
            <consortium name="EnsemblMetazoa"/>
        </authorList>
    </citation>
    <scope>IDENTIFICATION</scope>
    <source>
        <strain evidence="3">BB02</strain>
    </source>
</reference>
<dbReference type="InterPro" id="IPR000182">
    <property type="entry name" value="GNAT_dom"/>
</dbReference>
<feature type="compositionally biased region" description="Polar residues" evidence="1">
    <location>
        <begin position="226"/>
        <end position="241"/>
    </location>
</feature>
<dbReference type="PANTHER" id="PTHR47403:SF6">
    <property type="entry name" value="N-ACETYLTRANSFERASE DOMAIN-CONTAINING PROTEIN"/>
    <property type="match status" value="1"/>
</dbReference>
<dbReference type="PANTHER" id="PTHR47403">
    <property type="entry name" value="LOC100145250 PROTEIN"/>
    <property type="match status" value="1"/>
</dbReference>
<dbReference type="Gene3D" id="3.40.630.30">
    <property type="match status" value="1"/>
</dbReference>
<evidence type="ECO:0000313" key="3">
    <source>
        <dbReference type="EnsemblMetazoa" id="BGLB017080-PB"/>
    </source>
</evidence>
<name>A0A2C9KAV5_BIOGL</name>